<organism evidence="1 2">
    <name type="scientific">Novosphingobium chloroacetimidivorans</name>
    <dbReference type="NCBI Taxonomy" id="1428314"/>
    <lineage>
        <taxon>Bacteria</taxon>
        <taxon>Pseudomonadati</taxon>
        <taxon>Pseudomonadota</taxon>
        <taxon>Alphaproteobacteria</taxon>
        <taxon>Sphingomonadales</taxon>
        <taxon>Sphingomonadaceae</taxon>
        <taxon>Novosphingobium</taxon>
    </lineage>
</organism>
<evidence type="ECO:0000313" key="1">
    <source>
        <dbReference type="EMBL" id="MBB4860162.1"/>
    </source>
</evidence>
<accession>A0A7W7KC91</accession>
<sequence>MTEATWDKSSTSPAIDWRMSVALENVPRGEAELAEVTSLESAVRAWLSLDAAHQNSAVLTMEHPVIIDGANHTSFTGDGIRQLAERLPGGSAEDNDDDGV</sequence>
<name>A0A7W7KC91_9SPHN</name>
<dbReference type="EMBL" id="JACHLR010000017">
    <property type="protein sequence ID" value="MBB4860162.1"/>
    <property type="molecule type" value="Genomic_DNA"/>
</dbReference>
<keyword evidence="2" id="KW-1185">Reference proteome</keyword>
<protein>
    <submittedName>
        <fullName evidence="1">Uncharacterized protein</fullName>
    </submittedName>
</protein>
<reference evidence="1 2" key="1">
    <citation type="submission" date="2020-08" db="EMBL/GenBank/DDBJ databases">
        <title>Functional genomics of gut bacteria from endangered species of beetles.</title>
        <authorList>
            <person name="Carlos-Shanley C."/>
        </authorList>
    </citation>
    <scope>NUCLEOTIDE SEQUENCE [LARGE SCALE GENOMIC DNA]</scope>
    <source>
        <strain evidence="1 2">S00245</strain>
    </source>
</reference>
<evidence type="ECO:0000313" key="2">
    <source>
        <dbReference type="Proteomes" id="UP000555448"/>
    </source>
</evidence>
<dbReference type="Proteomes" id="UP000555448">
    <property type="component" value="Unassembled WGS sequence"/>
</dbReference>
<proteinExistence type="predicted"/>
<gene>
    <name evidence="1" type="ORF">HNO88_003503</name>
</gene>
<dbReference type="RefSeq" id="WP_184248404.1">
    <property type="nucleotide sequence ID" value="NZ_JACHLR010000017.1"/>
</dbReference>
<dbReference type="AlphaFoldDB" id="A0A7W7KC91"/>
<comment type="caution">
    <text evidence="1">The sequence shown here is derived from an EMBL/GenBank/DDBJ whole genome shotgun (WGS) entry which is preliminary data.</text>
</comment>